<dbReference type="Gene3D" id="1.10.10.1150">
    <property type="entry name" value="Coenzyme PQQ synthesis protein D (PqqD)"/>
    <property type="match status" value="1"/>
</dbReference>
<dbReference type="OrthoDB" id="5195143at2"/>
<dbReference type="NCBIfam" id="NF033530">
    <property type="entry name" value="lasso_PqqD_Strm"/>
    <property type="match status" value="1"/>
</dbReference>
<protein>
    <submittedName>
        <fullName evidence="1">Coenzyme PQQ synthesis protein D (PqqD)</fullName>
    </submittedName>
</protein>
<reference evidence="1 2" key="1">
    <citation type="submission" date="2018-08" db="EMBL/GenBank/DDBJ databases">
        <title>Sequencing the genomes of 1000 actinobacteria strains.</title>
        <authorList>
            <person name="Klenk H.-P."/>
        </authorList>
    </citation>
    <scope>NUCLEOTIDE SEQUENCE [LARGE SCALE GENOMIC DNA]</scope>
    <source>
        <strain evidence="1 2">DSM 43927</strain>
    </source>
</reference>
<dbReference type="Pfam" id="PF05402">
    <property type="entry name" value="PqqD"/>
    <property type="match status" value="1"/>
</dbReference>
<dbReference type="Proteomes" id="UP000256661">
    <property type="component" value="Unassembled WGS sequence"/>
</dbReference>
<proteinExistence type="predicted"/>
<dbReference type="RefSeq" id="WP_116022352.1">
    <property type="nucleotide sequence ID" value="NZ_QTTT01000001.1"/>
</dbReference>
<name>A0A3D9SS11_9ACTN</name>
<comment type="caution">
    <text evidence="1">The sequence shown here is derived from an EMBL/GenBank/DDBJ whole genome shotgun (WGS) entry which is preliminary data.</text>
</comment>
<dbReference type="AlphaFoldDB" id="A0A3D9SS11"/>
<dbReference type="InterPro" id="IPR041881">
    <property type="entry name" value="PqqD_sf"/>
</dbReference>
<evidence type="ECO:0000313" key="2">
    <source>
        <dbReference type="Proteomes" id="UP000256661"/>
    </source>
</evidence>
<dbReference type="EMBL" id="QTTT01000001">
    <property type="protein sequence ID" value="REE96753.1"/>
    <property type="molecule type" value="Genomic_DNA"/>
</dbReference>
<dbReference type="InterPro" id="IPR008792">
    <property type="entry name" value="PQQD"/>
</dbReference>
<sequence length="85" mass="9275">MSLRFRAEVAATDTEYGTVLLDQRNGDYWQLNPTGALVVRRLLAGETPEQAAAALAEEFDVGRARALADVDALVEQLRTARLVTS</sequence>
<keyword evidence="2" id="KW-1185">Reference proteome</keyword>
<evidence type="ECO:0000313" key="1">
    <source>
        <dbReference type="EMBL" id="REE96753.1"/>
    </source>
</evidence>
<organism evidence="1 2">
    <name type="scientific">Thermomonospora umbrina</name>
    <dbReference type="NCBI Taxonomy" id="111806"/>
    <lineage>
        <taxon>Bacteria</taxon>
        <taxon>Bacillati</taxon>
        <taxon>Actinomycetota</taxon>
        <taxon>Actinomycetes</taxon>
        <taxon>Streptosporangiales</taxon>
        <taxon>Thermomonosporaceae</taxon>
        <taxon>Thermomonospora</taxon>
    </lineage>
</organism>
<accession>A0A3D9SS11</accession>
<gene>
    <name evidence="1" type="ORF">DFJ69_2200</name>
</gene>